<dbReference type="KEGG" id="fmu:J7337_007490"/>
<feature type="region of interest" description="Disordered" evidence="6">
    <location>
        <begin position="1"/>
        <end position="22"/>
    </location>
</feature>
<comment type="subcellular location">
    <subcellularLocation>
        <location evidence="1">Nucleus</location>
    </subcellularLocation>
</comment>
<dbReference type="InterPro" id="IPR051711">
    <property type="entry name" value="Stress_Response_Reg"/>
</dbReference>
<dbReference type="EMBL" id="JAHBCI010000005">
    <property type="protein sequence ID" value="KAG9501798.1"/>
    <property type="molecule type" value="Genomic_DNA"/>
</dbReference>
<gene>
    <name evidence="8" type="ORF">J7337_007490</name>
</gene>
<dbReference type="AlphaFoldDB" id="A0A9P8DH65"/>
<dbReference type="InterPro" id="IPR007219">
    <property type="entry name" value="XnlR_reg_dom"/>
</dbReference>
<evidence type="ECO:0000313" key="8">
    <source>
        <dbReference type="EMBL" id="KAG9501798.1"/>
    </source>
</evidence>
<dbReference type="GO" id="GO:0045944">
    <property type="term" value="P:positive regulation of transcription by RNA polymerase II"/>
    <property type="evidence" value="ECO:0007669"/>
    <property type="project" value="TreeGrafter"/>
</dbReference>
<evidence type="ECO:0000256" key="2">
    <source>
        <dbReference type="ARBA" id="ARBA00023015"/>
    </source>
</evidence>
<keyword evidence="9" id="KW-1185">Reference proteome</keyword>
<evidence type="ECO:0000313" key="9">
    <source>
        <dbReference type="Proteomes" id="UP000827133"/>
    </source>
</evidence>
<dbReference type="Proteomes" id="UP000827133">
    <property type="component" value="Unassembled WGS sequence"/>
</dbReference>
<accession>A0A9P8DH65</accession>
<dbReference type="GO" id="GO:0008270">
    <property type="term" value="F:zinc ion binding"/>
    <property type="evidence" value="ECO:0007669"/>
    <property type="project" value="InterPro"/>
</dbReference>
<evidence type="ECO:0000259" key="7">
    <source>
        <dbReference type="Pfam" id="PF04082"/>
    </source>
</evidence>
<feature type="domain" description="Xylanolytic transcriptional activator regulatory" evidence="7">
    <location>
        <begin position="3"/>
        <end position="142"/>
    </location>
</feature>
<dbReference type="PANTHER" id="PTHR47540:SF6">
    <property type="entry name" value="ZN(II)2CYS6 TRANSCRIPTION FACTOR (EUROFUNG)"/>
    <property type="match status" value="1"/>
</dbReference>
<evidence type="ECO:0000256" key="5">
    <source>
        <dbReference type="ARBA" id="ARBA00023242"/>
    </source>
</evidence>
<evidence type="ECO:0000256" key="6">
    <source>
        <dbReference type="SAM" id="MobiDB-lite"/>
    </source>
</evidence>
<evidence type="ECO:0000256" key="1">
    <source>
        <dbReference type="ARBA" id="ARBA00004123"/>
    </source>
</evidence>
<dbReference type="GO" id="GO:0006351">
    <property type="term" value="P:DNA-templated transcription"/>
    <property type="evidence" value="ECO:0007669"/>
    <property type="project" value="InterPro"/>
</dbReference>
<dbReference type="RefSeq" id="XP_044680798.1">
    <property type="nucleotide sequence ID" value="XM_044825141.1"/>
</dbReference>
<protein>
    <recommendedName>
        <fullName evidence="7">Xylanolytic transcriptional activator regulatory domain-containing protein</fullName>
    </recommendedName>
</protein>
<reference evidence="8" key="1">
    <citation type="journal article" date="2021" name="Mol. Plant Microbe Interact.">
        <title>Telomere to telomere genome assembly of Fusarium musae F31, causal agent of crown rot disease of banana.</title>
        <authorList>
            <person name="Degradi L."/>
            <person name="Tava V."/>
            <person name="Kunova A."/>
            <person name="Cortesi P."/>
            <person name="Saracchi M."/>
            <person name="Pasquali M."/>
        </authorList>
    </citation>
    <scope>NUCLEOTIDE SEQUENCE</scope>
    <source>
        <strain evidence="8">F31</strain>
    </source>
</reference>
<keyword evidence="4" id="KW-0804">Transcription</keyword>
<proteinExistence type="predicted"/>
<keyword evidence="5" id="KW-0539">Nucleus</keyword>
<evidence type="ECO:0000256" key="4">
    <source>
        <dbReference type="ARBA" id="ARBA00023163"/>
    </source>
</evidence>
<sequence>MYGSQPSGEIATEQAETPTPPGSDLFEQAVALLYVSSEEPTTEDVEALNLMAFYSYSLNRWRMAYKYATQSLAVAKLLFLDRNPNLSASRQEVIVEHRKRLWWTSFCMERMVVAELGLAPAHAANKFDAGLPSSRDIPESEMDQSFDPSVQTLQTQICEIKCQIIESVGFRSGNYAIRAMAVLRYIAVLEGEGTFIYLIDLFNRGKHARFGYWDSVHAFSSLSIISIAKAIAPELAETSELNDEYLYTQCRLILKETAEAGNPAARDRNALLADLDSIVQMFTTNEDAGPIERPAEFEVPSLEFCESLWPDVDWLEFLNNCSQWA</sequence>
<dbReference type="GeneID" id="68315346"/>
<dbReference type="GO" id="GO:0043565">
    <property type="term" value="F:sequence-specific DNA binding"/>
    <property type="evidence" value="ECO:0007669"/>
    <property type="project" value="TreeGrafter"/>
</dbReference>
<organism evidence="8 9">
    <name type="scientific">Fusarium musae</name>
    <dbReference type="NCBI Taxonomy" id="1042133"/>
    <lineage>
        <taxon>Eukaryota</taxon>
        <taxon>Fungi</taxon>
        <taxon>Dikarya</taxon>
        <taxon>Ascomycota</taxon>
        <taxon>Pezizomycotina</taxon>
        <taxon>Sordariomycetes</taxon>
        <taxon>Hypocreomycetidae</taxon>
        <taxon>Hypocreales</taxon>
        <taxon>Nectriaceae</taxon>
        <taxon>Fusarium</taxon>
    </lineage>
</organism>
<dbReference type="CDD" id="cd12148">
    <property type="entry name" value="fungal_TF_MHR"/>
    <property type="match status" value="1"/>
</dbReference>
<name>A0A9P8DH65_9HYPO</name>
<evidence type="ECO:0000256" key="3">
    <source>
        <dbReference type="ARBA" id="ARBA00023125"/>
    </source>
</evidence>
<dbReference type="Pfam" id="PF04082">
    <property type="entry name" value="Fungal_trans"/>
    <property type="match status" value="1"/>
</dbReference>
<dbReference type="PANTHER" id="PTHR47540">
    <property type="entry name" value="THIAMINE REPRESSIBLE GENES REGULATORY PROTEIN THI5"/>
    <property type="match status" value="1"/>
</dbReference>
<comment type="caution">
    <text evidence="8">The sequence shown here is derived from an EMBL/GenBank/DDBJ whole genome shotgun (WGS) entry which is preliminary data.</text>
</comment>
<keyword evidence="2" id="KW-0805">Transcription regulation</keyword>
<keyword evidence="3" id="KW-0238">DNA-binding</keyword>
<dbReference type="GO" id="GO:0005634">
    <property type="term" value="C:nucleus"/>
    <property type="evidence" value="ECO:0007669"/>
    <property type="project" value="UniProtKB-SubCell"/>
</dbReference>